<gene>
    <name evidence="1" type="ORF">OXX778_LOCUS12135</name>
</gene>
<organism evidence="1 2">
    <name type="scientific">Brachionus calyciflorus</name>
    <dbReference type="NCBI Taxonomy" id="104777"/>
    <lineage>
        <taxon>Eukaryota</taxon>
        <taxon>Metazoa</taxon>
        <taxon>Spiralia</taxon>
        <taxon>Gnathifera</taxon>
        <taxon>Rotifera</taxon>
        <taxon>Eurotatoria</taxon>
        <taxon>Monogononta</taxon>
        <taxon>Pseudotrocha</taxon>
        <taxon>Ploima</taxon>
        <taxon>Brachionidae</taxon>
        <taxon>Brachionus</taxon>
    </lineage>
</organism>
<proteinExistence type="predicted"/>
<sequence length="556" mass="66636">MEKIERIQNIFINIYSGNNNIDVYSDINRLIENFNSPSFIEISFILRGIFYPFLVETFQQNNGKNSIAMANLIVWWLKKRPPNCPDASLFNTISKHEIYDIKFLIMSDIKKNKIKKVLVKNVEQQSLDYILNLFSFEMSGKECDNLIYMINWLINKGIEFFELNNSNFKYLWSLYFDPLVIKRFNTNDGIEDNNVIGKENLRLINTTIRHQIPYYVTWSDRKVDILSNIQYERERIDEIIISFIKKSDNEKCKRMISYFDELKIFNDEKTNQFQKTFLNEKIISFLKILLDYKDNLNDKSKKGEHLIVCLLDIIQKNFDYVAKNSKFKSDILKFLSEFPLLNQNLEKFVEKLNSIEEEQNIFNNLDILVKHFELAEFLNDQNVVIRYVILNVRELIKRNSIFLRNMPIEWTKDLLLESHEKKSEINGNLLDFFKLLCTAQPEKVVVHLIKFYLENKFKFFIELILDLFPDDFTQSITSNLTEDDLKQTYIYLSKNEFFDKKINTMLLKIISHEYNLFRQSRDLREVYLKDRNFSSLLLKIYRNLDCETDIFFLIRI</sequence>
<dbReference type="AlphaFoldDB" id="A0A814AJU8"/>
<evidence type="ECO:0000313" key="2">
    <source>
        <dbReference type="Proteomes" id="UP000663879"/>
    </source>
</evidence>
<evidence type="ECO:0000313" key="1">
    <source>
        <dbReference type="EMBL" id="CAF0915695.1"/>
    </source>
</evidence>
<accession>A0A814AJU8</accession>
<reference evidence="1" key="1">
    <citation type="submission" date="2021-02" db="EMBL/GenBank/DDBJ databases">
        <authorList>
            <person name="Nowell W R."/>
        </authorList>
    </citation>
    <scope>NUCLEOTIDE SEQUENCE</scope>
    <source>
        <strain evidence="1">Ploen Becks lab</strain>
    </source>
</reference>
<keyword evidence="2" id="KW-1185">Reference proteome</keyword>
<comment type="caution">
    <text evidence="1">The sequence shown here is derived from an EMBL/GenBank/DDBJ whole genome shotgun (WGS) entry which is preliminary data.</text>
</comment>
<dbReference type="Proteomes" id="UP000663879">
    <property type="component" value="Unassembled WGS sequence"/>
</dbReference>
<name>A0A814AJU8_9BILA</name>
<dbReference type="EMBL" id="CAJNOC010002152">
    <property type="protein sequence ID" value="CAF0915695.1"/>
    <property type="molecule type" value="Genomic_DNA"/>
</dbReference>
<protein>
    <submittedName>
        <fullName evidence="1">Uncharacterized protein</fullName>
    </submittedName>
</protein>